<dbReference type="EMBL" id="CAMXCT030002003">
    <property type="protein sequence ID" value="CAL4782192.1"/>
    <property type="molecule type" value="Genomic_DNA"/>
</dbReference>
<name>A0A9P1G1W9_9DINO</name>
<sequence>MGHWMLPKTAARPSLHPEMQQAETEDVQSDGSYSGSSVTQCPEADLEERFLVPYLDAKVSPPQLVELAVPMEPVTVQAPKVRLNGHPKAAKPPRPKPKVATPVFGIGTRASFGNFGTLTPRQSPRQSPRQTPRQTSDSEDSLKQSSRAGAGSSASSAAGVIPGTFVSHDHVTSGHAPSRQRAGDPSVAAIPNPPEQKSLAQRLLPLLSRIERRSLIWYCAMWRDAIIIQRHQLHAVESSQLLREQANHLKEMALQRQVNQEELAKVSQALRVSEKVRHDLHLELDEAVDAMDAMDATRLPQPEAAEAADVEEMVMELSWLRDELEMAKISEEENSEAECAVLRSLRHEMAVQRQQDRAEFKHELQSERKSFEELRQQNMYRPHVSLSPNTSIGEISSSGAMGAPSPRRSLRTIVASHSHPKSEEAERLLAEEARTAEGRCSGLRDEMHIQDIMLRRVRLDEQQLHQEEQRLSQQLQSAEAAAQQSVAALEERMAQLEASEQRQASADAAASRLALQWEEGKLRIEAWVYLASLAWVEAFGMAERLHRHHQMKLLGACSHAWCLEVQRSRRVQISVAPELGRDEHLPAAGAAAEALRRAEARCEISRLRSQALEAELVAALREQEQEDSYALTPAWSEGVEESVPSSMPKMDPLQTVRLRQLSHWAFDGLFFLMRSTFLAWSDQRRRRQCLLKAWSSNCTLLSSRPNPHGTWDLSVRYW</sequence>
<feature type="compositionally biased region" description="Basic residues" evidence="2">
    <location>
        <begin position="83"/>
        <end position="97"/>
    </location>
</feature>
<dbReference type="EMBL" id="CAMXCT010002003">
    <property type="protein sequence ID" value="CAI3994880.1"/>
    <property type="molecule type" value="Genomic_DNA"/>
</dbReference>
<evidence type="ECO:0000313" key="4">
    <source>
        <dbReference type="EMBL" id="CAL1148255.1"/>
    </source>
</evidence>
<dbReference type="Proteomes" id="UP001152797">
    <property type="component" value="Unassembled WGS sequence"/>
</dbReference>
<reference evidence="3" key="1">
    <citation type="submission" date="2022-10" db="EMBL/GenBank/DDBJ databases">
        <authorList>
            <person name="Chen Y."/>
            <person name="Dougan E. K."/>
            <person name="Chan C."/>
            <person name="Rhodes N."/>
            <person name="Thang M."/>
        </authorList>
    </citation>
    <scope>NUCLEOTIDE SEQUENCE</scope>
</reference>
<comment type="caution">
    <text evidence="3">The sequence shown here is derived from an EMBL/GenBank/DDBJ whole genome shotgun (WGS) entry which is preliminary data.</text>
</comment>
<dbReference type="EMBL" id="CAMXCT020002003">
    <property type="protein sequence ID" value="CAL1148255.1"/>
    <property type="molecule type" value="Genomic_DNA"/>
</dbReference>
<feature type="region of interest" description="Disordered" evidence="2">
    <location>
        <begin position="79"/>
        <end position="194"/>
    </location>
</feature>
<accession>A0A9P1G1W9</accession>
<organism evidence="3">
    <name type="scientific">Cladocopium goreaui</name>
    <dbReference type="NCBI Taxonomy" id="2562237"/>
    <lineage>
        <taxon>Eukaryota</taxon>
        <taxon>Sar</taxon>
        <taxon>Alveolata</taxon>
        <taxon>Dinophyceae</taxon>
        <taxon>Suessiales</taxon>
        <taxon>Symbiodiniaceae</taxon>
        <taxon>Cladocopium</taxon>
    </lineage>
</organism>
<gene>
    <name evidence="3" type="ORF">C1SCF055_LOCUS21494</name>
</gene>
<evidence type="ECO:0000313" key="3">
    <source>
        <dbReference type="EMBL" id="CAI3994880.1"/>
    </source>
</evidence>
<dbReference type="AlphaFoldDB" id="A0A9P1G1W9"/>
<feature type="region of interest" description="Disordered" evidence="2">
    <location>
        <begin position="1"/>
        <end position="41"/>
    </location>
</feature>
<protein>
    <submittedName>
        <fullName evidence="5">Carbonyl reductase [NADPH] 1</fullName>
    </submittedName>
</protein>
<feature type="compositionally biased region" description="Low complexity" evidence="2">
    <location>
        <begin position="145"/>
        <end position="159"/>
    </location>
</feature>
<reference evidence="4" key="2">
    <citation type="submission" date="2024-04" db="EMBL/GenBank/DDBJ databases">
        <authorList>
            <person name="Chen Y."/>
            <person name="Shah S."/>
            <person name="Dougan E. K."/>
            <person name="Thang M."/>
            <person name="Chan C."/>
        </authorList>
    </citation>
    <scope>NUCLEOTIDE SEQUENCE [LARGE SCALE GENOMIC DNA]</scope>
</reference>
<feature type="region of interest" description="Disordered" evidence="2">
    <location>
        <begin position="383"/>
        <end position="407"/>
    </location>
</feature>
<keyword evidence="1" id="KW-0175">Coiled coil</keyword>
<feature type="compositionally biased region" description="Polar residues" evidence="2">
    <location>
        <begin position="386"/>
        <end position="399"/>
    </location>
</feature>
<keyword evidence="6" id="KW-1185">Reference proteome</keyword>
<feature type="compositionally biased region" description="Polar residues" evidence="2">
    <location>
        <begin position="114"/>
        <end position="135"/>
    </location>
</feature>
<evidence type="ECO:0000256" key="1">
    <source>
        <dbReference type="SAM" id="Coils"/>
    </source>
</evidence>
<evidence type="ECO:0000313" key="6">
    <source>
        <dbReference type="Proteomes" id="UP001152797"/>
    </source>
</evidence>
<proteinExistence type="predicted"/>
<feature type="coiled-coil region" evidence="1">
    <location>
        <begin position="461"/>
        <end position="506"/>
    </location>
</feature>
<feature type="compositionally biased region" description="Polar residues" evidence="2">
    <location>
        <begin position="29"/>
        <end position="40"/>
    </location>
</feature>
<evidence type="ECO:0000256" key="2">
    <source>
        <dbReference type="SAM" id="MobiDB-lite"/>
    </source>
</evidence>
<evidence type="ECO:0000313" key="5">
    <source>
        <dbReference type="EMBL" id="CAL4782192.1"/>
    </source>
</evidence>